<dbReference type="GO" id="GO:0005886">
    <property type="term" value="C:plasma membrane"/>
    <property type="evidence" value="ECO:0007669"/>
    <property type="project" value="UniProtKB-SubCell"/>
</dbReference>
<name>A0A7W4P2M4_9PROT</name>
<keyword evidence="2" id="KW-0813">Transport</keyword>
<evidence type="ECO:0000313" key="8">
    <source>
        <dbReference type="EMBL" id="MBB2175167.1"/>
    </source>
</evidence>
<keyword evidence="3" id="KW-1003">Cell membrane</keyword>
<dbReference type="Proteomes" id="UP000561066">
    <property type="component" value="Unassembled WGS sequence"/>
</dbReference>
<evidence type="ECO:0000256" key="4">
    <source>
        <dbReference type="ARBA" id="ARBA00022692"/>
    </source>
</evidence>
<comment type="caution">
    <text evidence="8">The sequence shown here is derived from an EMBL/GenBank/DDBJ whole genome shotgun (WGS) entry which is preliminary data.</text>
</comment>
<feature type="transmembrane region" description="Helical" evidence="7">
    <location>
        <begin position="390"/>
        <end position="408"/>
    </location>
</feature>
<proteinExistence type="predicted"/>
<feature type="transmembrane region" description="Helical" evidence="7">
    <location>
        <begin position="105"/>
        <end position="123"/>
    </location>
</feature>
<feature type="transmembrane region" description="Helical" evidence="7">
    <location>
        <begin position="153"/>
        <end position="174"/>
    </location>
</feature>
<organism evidence="8 9">
    <name type="scientific">Gluconacetobacter johannae</name>
    <dbReference type="NCBI Taxonomy" id="112140"/>
    <lineage>
        <taxon>Bacteria</taxon>
        <taxon>Pseudomonadati</taxon>
        <taxon>Pseudomonadota</taxon>
        <taxon>Alphaproteobacteria</taxon>
        <taxon>Acetobacterales</taxon>
        <taxon>Acetobacteraceae</taxon>
        <taxon>Gluconacetobacter</taxon>
    </lineage>
</organism>
<feature type="transmembrane region" description="Helical" evidence="7">
    <location>
        <begin position="130"/>
        <end position="147"/>
    </location>
</feature>
<evidence type="ECO:0000256" key="5">
    <source>
        <dbReference type="ARBA" id="ARBA00022989"/>
    </source>
</evidence>
<feature type="transmembrane region" description="Helical" evidence="7">
    <location>
        <begin position="78"/>
        <end position="99"/>
    </location>
</feature>
<keyword evidence="4 7" id="KW-0812">Transmembrane</keyword>
<dbReference type="Pfam" id="PF04632">
    <property type="entry name" value="FUSC"/>
    <property type="match status" value="1"/>
</dbReference>
<sequence length="687" mass="73235">MGESARGAASGVLRWVWFPDLPKDWFPPGWFAFCMRTWASVVLALSVAFWLQIEAPASAGVTVMILAQPLRGQVLSKALYRMGGTLVGATVAIALVAAFGQDRVMMLGGAALWLGLCVVVGTLMRDFRAYGALLAGYTVAIVGVSCIDRPESVFTVAIFRVSAIMVGIASVAVVNDVFGSPSAWQALAVGLRRSADKVRRMTRDAVAGHGIPDDGACTALAGGIMSLTSQVSFARTELPDSALRTGGARSAMVALLDMMSCGRAIGGILREGEVRASVLARVRARYGDGTPFASAAEARAALIDLLAHDADAPPLTPPEAYLIERTLALLSYGRWVEDGIRTLEDGRAAPRPAQDVRIIRHQDPVLALLNGLRILTGFSVAAAICILSDLPASSAALVQVAIVLTLSITTFNTQAFGFGALIGVPLATACALVLNYHVLPLGTGMVFLAMTIAPIIFVTCLLLIHPRSFAIGFNFGVFFFVMLGLDNIHNYDPVQFIDRNVFYMLSAVIVFVSLVLLLPPSARRRRFRVAMAVALSLRRQFAGRGEVAGPALISRQYDRLIQARTWTGYLPDTLAARRVFGRIVALGDLIGALARARRHLRRATTIDAVADTARQALDALAVHDVPATVEQALRHATSLLAQSDALHPADRETVIGAVSGLFGASRLLERNARALRHYGLLPPGEGG</sequence>
<feature type="transmembrane region" description="Helical" evidence="7">
    <location>
        <begin position="471"/>
        <end position="489"/>
    </location>
</feature>
<feature type="transmembrane region" description="Helical" evidence="7">
    <location>
        <begin position="444"/>
        <end position="464"/>
    </location>
</feature>
<evidence type="ECO:0000313" key="9">
    <source>
        <dbReference type="Proteomes" id="UP000561066"/>
    </source>
</evidence>
<protein>
    <submittedName>
        <fullName evidence="8">FUSC family protein</fullName>
    </submittedName>
</protein>
<dbReference type="AlphaFoldDB" id="A0A7W4P2M4"/>
<keyword evidence="6 7" id="KW-0472">Membrane</keyword>
<feature type="transmembrane region" description="Helical" evidence="7">
    <location>
        <begin position="30"/>
        <end position="51"/>
    </location>
</feature>
<dbReference type="PANTHER" id="PTHR30509">
    <property type="entry name" value="P-HYDROXYBENZOIC ACID EFFLUX PUMP SUBUNIT-RELATED"/>
    <property type="match status" value="1"/>
</dbReference>
<dbReference type="RefSeq" id="WP_182941720.1">
    <property type="nucleotide sequence ID" value="NZ_JABEQH010000005.1"/>
</dbReference>
<dbReference type="GO" id="GO:0022857">
    <property type="term" value="F:transmembrane transporter activity"/>
    <property type="evidence" value="ECO:0007669"/>
    <property type="project" value="InterPro"/>
</dbReference>
<comment type="subcellular location">
    <subcellularLocation>
        <location evidence="1">Cell membrane</location>
        <topology evidence="1">Multi-pass membrane protein</topology>
    </subcellularLocation>
</comment>
<evidence type="ECO:0000256" key="6">
    <source>
        <dbReference type="ARBA" id="ARBA00023136"/>
    </source>
</evidence>
<keyword evidence="9" id="KW-1185">Reference proteome</keyword>
<dbReference type="EMBL" id="JABEQH010000005">
    <property type="protein sequence ID" value="MBB2175167.1"/>
    <property type="molecule type" value="Genomic_DNA"/>
</dbReference>
<reference evidence="8 9" key="1">
    <citation type="submission" date="2020-04" db="EMBL/GenBank/DDBJ databases">
        <title>Description of novel Gluconacetobacter.</title>
        <authorList>
            <person name="Sombolestani A."/>
        </authorList>
    </citation>
    <scope>NUCLEOTIDE SEQUENCE [LARGE SCALE GENOMIC DNA]</scope>
    <source>
        <strain evidence="8 9">LMG 21312</strain>
    </source>
</reference>
<feature type="transmembrane region" description="Helical" evidence="7">
    <location>
        <begin position="365"/>
        <end position="384"/>
    </location>
</feature>
<dbReference type="InterPro" id="IPR006726">
    <property type="entry name" value="PHBA_efflux_AaeB/fusaric-R"/>
</dbReference>
<dbReference type="PANTHER" id="PTHR30509:SF9">
    <property type="entry name" value="MULTIDRUG RESISTANCE PROTEIN MDTO"/>
    <property type="match status" value="1"/>
</dbReference>
<evidence type="ECO:0000256" key="3">
    <source>
        <dbReference type="ARBA" id="ARBA00022475"/>
    </source>
</evidence>
<gene>
    <name evidence="8" type="ORF">HLH21_04400</name>
</gene>
<feature type="transmembrane region" description="Helical" evidence="7">
    <location>
        <begin position="501"/>
        <end position="518"/>
    </location>
</feature>
<evidence type="ECO:0000256" key="2">
    <source>
        <dbReference type="ARBA" id="ARBA00022448"/>
    </source>
</evidence>
<evidence type="ECO:0000256" key="7">
    <source>
        <dbReference type="SAM" id="Phobius"/>
    </source>
</evidence>
<keyword evidence="5 7" id="KW-1133">Transmembrane helix</keyword>
<accession>A0A7W4P2M4</accession>
<feature type="transmembrane region" description="Helical" evidence="7">
    <location>
        <begin position="415"/>
        <end position="438"/>
    </location>
</feature>
<evidence type="ECO:0000256" key="1">
    <source>
        <dbReference type="ARBA" id="ARBA00004651"/>
    </source>
</evidence>